<proteinExistence type="predicted"/>
<evidence type="ECO:0000313" key="2">
    <source>
        <dbReference type="Proteomes" id="UP000219559"/>
    </source>
</evidence>
<protein>
    <submittedName>
        <fullName evidence="1">Uncharacterized protein</fullName>
    </submittedName>
</protein>
<gene>
    <name evidence="1" type="ORF">B7P33_03810</name>
</gene>
<dbReference type="Gene3D" id="2.60.40.10">
    <property type="entry name" value="Immunoglobulins"/>
    <property type="match status" value="1"/>
</dbReference>
<reference evidence="1 2" key="1">
    <citation type="submission" date="2017-04" db="EMBL/GenBank/DDBJ databases">
        <title>A new member of the family Flavobacteriaceae isolated from ascidians.</title>
        <authorList>
            <person name="Chen L."/>
        </authorList>
    </citation>
    <scope>NUCLEOTIDE SEQUENCE [LARGE SCALE GENOMIC DNA]</scope>
    <source>
        <strain evidence="1 2">HQA918</strain>
    </source>
</reference>
<dbReference type="PROSITE" id="PS51257">
    <property type="entry name" value="PROKAR_LIPOPROTEIN"/>
    <property type="match status" value="1"/>
</dbReference>
<accession>A0A2A4GDD3</accession>
<dbReference type="InterPro" id="IPR013783">
    <property type="entry name" value="Ig-like_fold"/>
</dbReference>
<keyword evidence="2" id="KW-1185">Reference proteome</keyword>
<dbReference type="AlphaFoldDB" id="A0A2A4GDD3"/>
<evidence type="ECO:0000313" key="1">
    <source>
        <dbReference type="EMBL" id="PCE66431.1"/>
    </source>
</evidence>
<dbReference type="Proteomes" id="UP000219559">
    <property type="component" value="Unassembled WGS sequence"/>
</dbReference>
<name>A0A2A4GDD3_9FLAO</name>
<dbReference type="EMBL" id="NBWU01000001">
    <property type="protein sequence ID" value="PCE66431.1"/>
    <property type="molecule type" value="Genomic_DNA"/>
</dbReference>
<sequence>MKPGPKPLSAEYLATLMFLGFLGACSSNDPQVQETPIQFQYASDSMVVRLASAGTIPKPEMEWSGNTGSFSLVGNLDGLEIDSETGAIEWTRDLPIGHNTVLVNAVNDQGNWHTGFVLTKSVENSLWAVSYAEHDKPETEAATYYLRLGYDNQLQVLPLDDPENPIGKGIWQQVEDAVVMQFCDDCPEITPKAVLERPSFLLVEATARNDSPFYFMRGKLYNYSTANSSKTFSKNCYLGFD</sequence>
<organism evidence="1 2">
    <name type="scientific">Sediminicola luteus</name>
    <dbReference type="NCBI Taxonomy" id="319238"/>
    <lineage>
        <taxon>Bacteria</taxon>
        <taxon>Pseudomonadati</taxon>
        <taxon>Bacteroidota</taxon>
        <taxon>Flavobacteriia</taxon>
        <taxon>Flavobacteriales</taxon>
        <taxon>Flavobacteriaceae</taxon>
        <taxon>Sediminicola</taxon>
    </lineage>
</organism>
<comment type="caution">
    <text evidence="1">The sequence shown here is derived from an EMBL/GenBank/DDBJ whole genome shotgun (WGS) entry which is preliminary data.</text>
</comment>